<dbReference type="OrthoDB" id="7181050at2"/>
<gene>
    <name evidence="3" type="ORF">AN216_07450</name>
</gene>
<dbReference type="InterPro" id="IPR001447">
    <property type="entry name" value="Arylamine_N-AcTrfase"/>
</dbReference>
<dbReference type="PANTHER" id="PTHR11786:SF0">
    <property type="entry name" value="ARYLAMINE N-ACETYLTRANSFERASE 4-RELATED"/>
    <property type="match status" value="1"/>
</dbReference>
<protein>
    <submittedName>
        <fullName evidence="3">Acetyltransferase</fullName>
    </submittedName>
</protein>
<evidence type="ECO:0000313" key="4">
    <source>
        <dbReference type="Proteomes" id="UP000176101"/>
    </source>
</evidence>
<dbReference type="Pfam" id="PF00797">
    <property type="entry name" value="Acetyltransf_2"/>
    <property type="match status" value="1"/>
</dbReference>
<reference evidence="3 4" key="1">
    <citation type="journal article" date="2016" name="Front. Microbiol.">
        <title>Comparative Genomics Analysis of Streptomyces Species Reveals Their Adaptation to the Marine Environment and Their Diversity at the Genomic Level.</title>
        <authorList>
            <person name="Tian X."/>
            <person name="Zhang Z."/>
            <person name="Yang T."/>
            <person name="Chen M."/>
            <person name="Li J."/>
            <person name="Chen F."/>
            <person name="Yang J."/>
            <person name="Li W."/>
            <person name="Zhang B."/>
            <person name="Zhang Z."/>
            <person name="Wu J."/>
            <person name="Zhang C."/>
            <person name="Long L."/>
            <person name="Xiao J."/>
        </authorList>
    </citation>
    <scope>NUCLEOTIDE SEQUENCE [LARGE SCALE GENOMIC DNA]</scope>
    <source>
        <strain evidence="3 4">SCSIO 02100</strain>
    </source>
</reference>
<dbReference type="AlphaFoldDB" id="A0A1E7KJK7"/>
<organism evidence="3 4">
    <name type="scientific">Streptomyces oceani</name>
    <dbReference type="NCBI Taxonomy" id="1075402"/>
    <lineage>
        <taxon>Bacteria</taxon>
        <taxon>Bacillati</taxon>
        <taxon>Actinomycetota</taxon>
        <taxon>Actinomycetes</taxon>
        <taxon>Kitasatosporales</taxon>
        <taxon>Streptomycetaceae</taxon>
        <taxon>Streptomyces</taxon>
    </lineage>
</organism>
<dbReference type="GO" id="GO:0016407">
    <property type="term" value="F:acetyltransferase activity"/>
    <property type="evidence" value="ECO:0007669"/>
    <property type="project" value="InterPro"/>
</dbReference>
<comment type="caution">
    <text evidence="3">The sequence shown here is derived from an EMBL/GenBank/DDBJ whole genome shotgun (WGS) entry which is preliminary data.</text>
</comment>
<dbReference type="SUPFAM" id="SSF54001">
    <property type="entry name" value="Cysteine proteinases"/>
    <property type="match status" value="1"/>
</dbReference>
<keyword evidence="3" id="KW-0808">Transferase</keyword>
<proteinExistence type="inferred from homology"/>
<name>A0A1E7KJK7_9ACTN</name>
<evidence type="ECO:0000256" key="2">
    <source>
        <dbReference type="RuleBase" id="RU003452"/>
    </source>
</evidence>
<dbReference type="PRINTS" id="PR01543">
    <property type="entry name" value="ANATRNSFRASE"/>
</dbReference>
<accession>A0A1E7KJK7</accession>
<dbReference type="PANTHER" id="PTHR11786">
    <property type="entry name" value="N-HYDROXYARYLAMINE O-ACETYLTRANSFERASE"/>
    <property type="match status" value="1"/>
</dbReference>
<dbReference type="RefSeq" id="WP_070195810.1">
    <property type="nucleotide sequence ID" value="NZ_LJGU01000114.1"/>
</dbReference>
<dbReference type="PATRIC" id="fig|1075402.3.peg.4288"/>
<dbReference type="Proteomes" id="UP000176101">
    <property type="component" value="Unassembled WGS sequence"/>
</dbReference>
<dbReference type="Gene3D" id="3.30.2140.10">
    <property type="entry name" value="Arylamine N-acetyltransferase"/>
    <property type="match status" value="1"/>
</dbReference>
<keyword evidence="4" id="KW-1185">Reference proteome</keyword>
<dbReference type="InterPro" id="IPR038765">
    <property type="entry name" value="Papain-like_cys_pep_sf"/>
</dbReference>
<evidence type="ECO:0000256" key="1">
    <source>
        <dbReference type="ARBA" id="ARBA00006547"/>
    </source>
</evidence>
<evidence type="ECO:0000313" key="3">
    <source>
        <dbReference type="EMBL" id="OEV04073.1"/>
    </source>
</evidence>
<dbReference type="STRING" id="1075402.AN216_07450"/>
<sequence>MGDEHQDTAAYLRRIGVTRPAVPDLPALRELHRRHLIAVPFENLSLHLDEEIVLEDQALLDKVVARSRGGFCYELNGAFASLLRRLGFQVDLLAARVFDGERLSVPYAHMLLRVQPVEGTAWLADVGFGRHSHYPLALEETGDQDDPGGTFRLRPAPEGDLDVLRDGQPVYRLERRARALSDFEGGSWYNRTHPDSTFVRSLVCSRLTEDGCRLTLSGRQFVTTGADGSRGETELSEGQLLETYRERFGLRLDRAPREPGRRADASGA</sequence>
<comment type="similarity">
    <text evidence="1 2">Belongs to the arylamine N-acetyltransferase family.</text>
</comment>
<dbReference type="EMBL" id="LJGU01000114">
    <property type="protein sequence ID" value="OEV04073.1"/>
    <property type="molecule type" value="Genomic_DNA"/>
</dbReference>
<dbReference type="Gene3D" id="2.40.128.150">
    <property type="entry name" value="Cysteine proteinases"/>
    <property type="match status" value="1"/>
</dbReference>